<evidence type="ECO:0000256" key="1">
    <source>
        <dbReference type="SAM" id="MobiDB-lite"/>
    </source>
</evidence>
<feature type="region of interest" description="Disordered" evidence="1">
    <location>
        <begin position="46"/>
        <end position="72"/>
    </location>
</feature>
<dbReference type="EMBL" id="JAZGJU010000040">
    <property type="protein sequence ID" value="MEE6129179.1"/>
    <property type="molecule type" value="Genomic_DNA"/>
</dbReference>
<comment type="caution">
    <text evidence="2">The sequence shown here is derived from an EMBL/GenBank/DDBJ whole genome shotgun (WGS) entry which is preliminary data.</text>
</comment>
<evidence type="ECO:0000313" key="3">
    <source>
        <dbReference type="Proteomes" id="UP001350005"/>
    </source>
</evidence>
<dbReference type="PROSITE" id="PS51257">
    <property type="entry name" value="PROKAR_LIPOPROTEIN"/>
    <property type="match status" value="1"/>
</dbReference>
<gene>
    <name evidence="2" type="ORF">V2E39_17400</name>
</gene>
<organism evidence="2 3">
    <name type="scientific">Chryseobacterium arthrosphaerae</name>
    <dbReference type="NCBI Taxonomy" id="651561"/>
    <lineage>
        <taxon>Bacteria</taxon>
        <taxon>Pseudomonadati</taxon>
        <taxon>Bacteroidota</taxon>
        <taxon>Flavobacteriia</taxon>
        <taxon>Flavobacteriales</taxon>
        <taxon>Weeksellaceae</taxon>
        <taxon>Chryseobacterium group</taxon>
        <taxon>Chryseobacterium</taxon>
    </lineage>
</organism>
<proteinExistence type="predicted"/>
<dbReference type="RefSeq" id="WP_330937487.1">
    <property type="nucleotide sequence ID" value="NZ_JAZGJU010000040.1"/>
</dbReference>
<name>A0ABU7R344_9FLAO</name>
<sequence>MRTVILIMIVILLTGCRSKKVITSSSLELDRVRQTAVTKAETKVEKIEDKQATKSTESLEHKKENQTDFEVKGKAETGKPIEIYNVENGDTLQAIRVNGNAEVHIRTKTSQSDHVRKEGVSESFIGKFKDFSEIIIDEILKK</sequence>
<keyword evidence="3" id="KW-1185">Reference proteome</keyword>
<dbReference type="Proteomes" id="UP001350005">
    <property type="component" value="Unassembled WGS sequence"/>
</dbReference>
<protein>
    <recommendedName>
        <fullName evidence="4">Lipoprotein</fullName>
    </recommendedName>
</protein>
<evidence type="ECO:0008006" key="4">
    <source>
        <dbReference type="Google" id="ProtNLM"/>
    </source>
</evidence>
<reference evidence="2 3" key="1">
    <citation type="submission" date="2024-01" db="EMBL/GenBank/DDBJ databases">
        <title>Whole genome of Chryseobacterium arthrosphaerae NNCa 2741.</title>
        <authorList>
            <person name="Boriskina E.V."/>
            <person name="Gordinskaya N.A."/>
            <person name="Kropotov V.S."/>
            <person name="Alekseeva A.E."/>
            <person name="Makhova M.A."/>
            <person name="Kryazhev D.V."/>
            <person name="Shkurkina I.S."/>
        </authorList>
    </citation>
    <scope>NUCLEOTIDE SEQUENCE [LARGE SCALE GENOMIC DNA]</scope>
    <source>
        <strain evidence="2 3">NNCa 2741</strain>
    </source>
</reference>
<accession>A0ABU7R344</accession>
<evidence type="ECO:0000313" key="2">
    <source>
        <dbReference type="EMBL" id="MEE6129179.1"/>
    </source>
</evidence>